<comment type="caution">
    <text evidence="2">The sequence shown here is derived from an EMBL/GenBank/DDBJ whole genome shotgun (WGS) entry which is preliminary data.</text>
</comment>
<organism evidence="2 3">
    <name type="scientific">Glomus cerebriforme</name>
    <dbReference type="NCBI Taxonomy" id="658196"/>
    <lineage>
        <taxon>Eukaryota</taxon>
        <taxon>Fungi</taxon>
        <taxon>Fungi incertae sedis</taxon>
        <taxon>Mucoromycota</taxon>
        <taxon>Glomeromycotina</taxon>
        <taxon>Glomeromycetes</taxon>
        <taxon>Glomerales</taxon>
        <taxon>Glomeraceae</taxon>
        <taxon>Glomus</taxon>
    </lineage>
</organism>
<reference evidence="2 3" key="1">
    <citation type="submission" date="2018-06" db="EMBL/GenBank/DDBJ databases">
        <title>Comparative genomics reveals the genomic features of Rhizophagus irregularis, R. cerebriforme, R. diaphanum and Gigaspora rosea, and their symbiotic lifestyle signature.</title>
        <authorList>
            <person name="Morin E."/>
            <person name="San Clemente H."/>
            <person name="Chen E.C.H."/>
            <person name="De La Providencia I."/>
            <person name="Hainaut M."/>
            <person name="Kuo A."/>
            <person name="Kohler A."/>
            <person name="Murat C."/>
            <person name="Tang N."/>
            <person name="Roy S."/>
            <person name="Loubradou J."/>
            <person name="Henrissat B."/>
            <person name="Grigoriev I.V."/>
            <person name="Corradi N."/>
            <person name="Roux C."/>
            <person name="Martin F.M."/>
        </authorList>
    </citation>
    <scope>NUCLEOTIDE SEQUENCE [LARGE SCALE GENOMIC DNA]</scope>
    <source>
        <strain evidence="2 3">DAOM 227022</strain>
    </source>
</reference>
<sequence length="581" mass="67565">MKIKKDCKKLLVFPDFWENVTEPSLHGFLQYRKKSIPINYLNKDSEYLNYHKELEHIMETYKLETRWHRIALEAKKNIKKETKSQEIKNFWLSKDLEVAADIELKKLDLLKAYGAVQAYETGNNYLNHTSSVVESINLNNLSNKYPHICLLNRDMTVASTSTNNNVGDNNDRRYNKPEISSKRKRKYKDPVDIWEIEEIKVDYTKHPLLENYCNLLFKLQYHPVEEESQRARHISKMLKWHVVNQEMFIEVGWIENYHNHPISKPSFGLNLVSSVFNQSPRDQLHQAGQSIQKLAAKNIIGNSDNWVPLPVISLMKFFGKKFDNYFELDALTVISVISSIILYAPTPSNGFGCLPSENHVKAELWTRILSNAFNLNKTKFVPVWELQHLISGNGGRGSARSDFAAIVTNSNNLQFPFFIVEFTRHEQEVHKDNIVAVSEAIYEFNRMLALGRNLSEEEINRTHIHIGLVDGTRISFSTITPSFNQSESTFIYIHQDNNLSYNLKNDDIELDIENVLQLVVYLREKICEDGLWIETILNREATGYNYKLNELLPQLPKEAVKSKPYKTKFTPRSKRVRYTVA</sequence>
<feature type="compositionally biased region" description="Basic and acidic residues" evidence="1">
    <location>
        <begin position="169"/>
        <end position="181"/>
    </location>
</feature>
<proteinExistence type="predicted"/>
<accession>A0A397T7G2</accession>
<evidence type="ECO:0000256" key="1">
    <source>
        <dbReference type="SAM" id="MobiDB-lite"/>
    </source>
</evidence>
<dbReference type="OrthoDB" id="2403345at2759"/>
<feature type="region of interest" description="Disordered" evidence="1">
    <location>
        <begin position="161"/>
        <end position="181"/>
    </location>
</feature>
<evidence type="ECO:0000313" key="2">
    <source>
        <dbReference type="EMBL" id="RIA93782.1"/>
    </source>
</evidence>
<keyword evidence="3" id="KW-1185">Reference proteome</keyword>
<name>A0A397T7G2_9GLOM</name>
<dbReference type="Proteomes" id="UP000265703">
    <property type="component" value="Unassembled WGS sequence"/>
</dbReference>
<dbReference type="AlphaFoldDB" id="A0A397T7G2"/>
<evidence type="ECO:0000313" key="3">
    <source>
        <dbReference type="Proteomes" id="UP000265703"/>
    </source>
</evidence>
<gene>
    <name evidence="2" type="ORF">C1645_818983</name>
</gene>
<protein>
    <submittedName>
        <fullName evidence="2">Uncharacterized protein</fullName>
    </submittedName>
</protein>
<dbReference type="EMBL" id="QKYT01000097">
    <property type="protein sequence ID" value="RIA93782.1"/>
    <property type="molecule type" value="Genomic_DNA"/>
</dbReference>